<dbReference type="PROSITE" id="PS51898">
    <property type="entry name" value="TYR_RECOMBINASE"/>
    <property type="match status" value="1"/>
</dbReference>
<evidence type="ECO:0000259" key="3">
    <source>
        <dbReference type="PROSITE" id="PS51898"/>
    </source>
</evidence>
<comment type="caution">
    <text evidence="4">The sequence shown here is derived from an EMBL/GenBank/DDBJ whole genome shotgun (WGS) entry which is preliminary data.</text>
</comment>
<dbReference type="InterPro" id="IPR046668">
    <property type="entry name" value="DUF6538"/>
</dbReference>
<dbReference type="Gene3D" id="1.10.443.10">
    <property type="entry name" value="Intergrase catalytic core"/>
    <property type="match status" value="1"/>
</dbReference>
<dbReference type="GO" id="GO:0006310">
    <property type="term" value="P:DNA recombination"/>
    <property type="evidence" value="ECO:0007669"/>
    <property type="project" value="UniProtKB-KW"/>
</dbReference>
<dbReference type="SUPFAM" id="SSF56349">
    <property type="entry name" value="DNA breaking-rejoining enzymes"/>
    <property type="match status" value="1"/>
</dbReference>
<feature type="compositionally biased region" description="Basic residues" evidence="2">
    <location>
        <begin position="447"/>
        <end position="460"/>
    </location>
</feature>
<dbReference type="AlphaFoldDB" id="A0A7W6GEB4"/>
<evidence type="ECO:0000313" key="4">
    <source>
        <dbReference type="EMBL" id="MBB3971868.1"/>
    </source>
</evidence>
<feature type="domain" description="Tyr recombinase" evidence="3">
    <location>
        <begin position="456"/>
        <end position="658"/>
    </location>
</feature>
<dbReference type="Proteomes" id="UP000528964">
    <property type="component" value="Unassembled WGS sequence"/>
</dbReference>
<dbReference type="EMBL" id="JACIDR010000001">
    <property type="protein sequence ID" value="MBB3971868.1"/>
    <property type="molecule type" value="Genomic_DNA"/>
</dbReference>
<feature type="region of interest" description="Disordered" evidence="2">
    <location>
        <begin position="442"/>
        <end position="462"/>
    </location>
</feature>
<dbReference type="RefSeq" id="WP_183393711.1">
    <property type="nucleotide sequence ID" value="NZ_JACIDR010000001.1"/>
</dbReference>
<accession>A0A7W6GEB4</accession>
<dbReference type="Pfam" id="PF20172">
    <property type="entry name" value="DUF6538"/>
    <property type="match status" value="1"/>
</dbReference>
<dbReference type="GO" id="GO:0003677">
    <property type="term" value="F:DNA binding"/>
    <property type="evidence" value="ECO:0007669"/>
    <property type="project" value="InterPro"/>
</dbReference>
<organism evidence="4 5">
    <name type="scientific">Hansschlegelia beijingensis</name>
    <dbReference type="NCBI Taxonomy" id="1133344"/>
    <lineage>
        <taxon>Bacteria</taxon>
        <taxon>Pseudomonadati</taxon>
        <taxon>Pseudomonadota</taxon>
        <taxon>Alphaproteobacteria</taxon>
        <taxon>Hyphomicrobiales</taxon>
        <taxon>Methylopilaceae</taxon>
        <taxon>Hansschlegelia</taxon>
    </lineage>
</organism>
<proteinExistence type="predicted"/>
<protein>
    <submittedName>
        <fullName evidence="4">Integrase</fullName>
    </submittedName>
</protein>
<name>A0A7W6GEB4_9HYPH</name>
<keyword evidence="1" id="KW-0233">DNA recombination</keyword>
<sequence length="699" mass="78079">MAQEPLGSSVPAGESSREVGHSPGSQAWVTRLNRRRNTLNARLKRRRSPMGRVSNLARRGAVYYWRRRLPAEIACRIGKSHLKISLRTMDSRIARFRGAQMSALAERLFAMPISAILTKQQASDLFTAAFTKHLVKMMQLREIDRADGRNLENIAELERARGHAYLMLSEFGAAPSSGERQHLLSRGLSEPGADRALQQLEELRTITASATSVGRIQKLLSTIGAEPNARNVTASKNIYYRALGEALIRSADMVNLDLPYDDLVVEAVAALLEEGAPIDRAGELAATSPRTPSPAPSNVANAQDTNRSAAVGPTIVALGDRLCANKQGDDHHWTPKTASQARSIFNLLQRFMSESHGSDRIADLRQDRLAAFDVLLRRTLPKTYGKSPHDKLRTIREFEDSAKGPQSAERGLEIGTRNRHWTFIGQLIEFAKSSGETVDERLDASKFHQRQNKPARRQRPVPKEDAVAGLFGSTIYTGYAHWRRLAKPGPLVLHRAAYWVPIILAYSGMRRDEACGLAVDDVGFVDGAAYFMVRGNKFRRLKNEVSERNILAHPELIRLGFVGYVEKIRALGHELLFPDLYSASSRGQLGDRFYKEIASVIETNAASPHGYRHFFNDQLKKAGVAEEFRQDLMGHTGRSETTNRYCDPIEVMKQRKLLEKLPTLTKHLKPVEVQLLDWVANREAAPWAKASRRAALLRA</sequence>
<feature type="region of interest" description="Disordered" evidence="2">
    <location>
        <begin position="1"/>
        <end position="26"/>
    </location>
</feature>
<gene>
    <name evidence="4" type="ORF">GGR24_000501</name>
</gene>
<dbReference type="Pfam" id="PF00589">
    <property type="entry name" value="Phage_integrase"/>
    <property type="match status" value="1"/>
</dbReference>
<evidence type="ECO:0000256" key="1">
    <source>
        <dbReference type="ARBA" id="ARBA00023172"/>
    </source>
</evidence>
<dbReference type="InterPro" id="IPR002104">
    <property type="entry name" value="Integrase_catalytic"/>
</dbReference>
<evidence type="ECO:0000256" key="2">
    <source>
        <dbReference type="SAM" id="MobiDB-lite"/>
    </source>
</evidence>
<dbReference type="InterPro" id="IPR013762">
    <property type="entry name" value="Integrase-like_cat_sf"/>
</dbReference>
<dbReference type="GO" id="GO:0015074">
    <property type="term" value="P:DNA integration"/>
    <property type="evidence" value="ECO:0007669"/>
    <property type="project" value="InterPro"/>
</dbReference>
<dbReference type="InterPro" id="IPR011010">
    <property type="entry name" value="DNA_brk_join_enz"/>
</dbReference>
<keyword evidence="5" id="KW-1185">Reference proteome</keyword>
<feature type="region of interest" description="Disordered" evidence="2">
    <location>
        <begin position="284"/>
        <end position="306"/>
    </location>
</feature>
<evidence type="ECO:0000313" key="5">
    <source>
        <dbReference type="Proteomes" id="UP000528964"/>
    </source>
</evidence>
<reference evidence="4 5" key="1">
    <citation type="submission" date="2020-08" db="EMBL/GenBank/DDBJ databases">
        <title>Genomic Encyclopedia of Type Strains, Phase IV (KMG-IV): sequencing the most valuable type-strain genomes for metagenomic binning, comparative biology and taxonomic classification.</title>
        <authorList>
            <person name="Goeker M."/>
        </authorList>
    </citation>
    <scope>NUCLEOTIDE SEQUENCE [LARGE SCALE GENOMIC DNA]</scope>
    <source>
        <strain evidence="4 5">DSM 25481</strain>
    </source>
</reference>